<evidence type="ECO:0000259" key="2">
    <source>
        <dbReference type="Pfam" id="PF02481"/>
    </source>
</evidence>
<proteinExistence type="inferred from homology"/>
<reference evidence="3 4" key="1">
    <citation type="submission" date="2024-11" db="EMBL/GenBank/DDBJ databases">
        <authorList>
            <person name="Heng Y.C."/>
            <person name="Lim A.C.H."/>
            <person name="Lee J.K.Y."/>
            <person name="Kittelmann S."/>
        </authorList>
    </citation>
    <scope>NUCLEOTIDE SEQUENCE [LARGE SCALE GENOMIC DNA]</scope>
    <source>
        <strain evidence="3 4">WILCCON 0114</strain>
    </source>
</reference>
<feature type="domain" description="Smf/DprA SLOG" evidence="2">
    <location>
        <begin position="79"/>
        <end position="290"/>
    </location>
</feature>
<evidence type="ECO:0000256" key="1">
    <source>
        <dbReference type="ARBA" id="ARBA00006525"/>
    </source>
</evidence>
<evidence type="ECO:0000313" key="4">
    <source>
        <dbReference type="Proteomes" id="UP001623592"/>
    </source>
</evidence>
<dbReference type="SUPFAM" id="SSF102405">
    <property type="entry name" value="MCP/YpsA-like"/>
    <property type="match status" value="1"/>
</dbReference>
<dbReference type="InterPro" id="IPR003488">
    <property type="entry name" value="DprA"/>
</dbReference>
<dbReference type="PANTHER" id="PTHR43022:SF1">
    <property type="entry name" value="PROTEIN SMF"/>
    <property type="match status" value="1"/>
</dbReference>
<name>A0ABW8TB25_9CLOT</name>
<comment type="similarity">
    <text evidence="1">Belongs to the DprA/Smf family.</text>
</comment>
<dbReference type="InterPro" id="IPR057666">
    <property type="entry name" value="DrpA_SLOG"/>
</dbReference>
<keyword evidence="4" id="KW-1185">Reference proteome</keyword>
<accession>A0ABW8TB25</accession>
<organism evidence="3 4">
    <name type="scientific">Clostridium neuense</name>
    <dbReference type="NCBI Taxonomy" id="1728934"/>
    <lineage>
        <taxon>Bacteria</taxon>
        <taxon>Bacillati</taxon>
        <taxon>Bacillota</taxon>
        <taxon>Clostridia</taxon>
        <taxon>Eubacteriales</taxon>
        <taxon>Clostridiaceae</taxon>
        <taxon>Clostridium</taxon>
    </lineage>
</organism>
<dbReference type="Pfam" id="PF02481">
    <property type="entry name" value="DNA_processg_A"/>
    <property type="match status" value="1"/>
</dbReference>
<evidence type="ECO:0000313" key="3">
    <source>
        <dbReference type="EMBL" id="MFL0249356.1"/>
    </source>
</evidence>
<protein>
    <submittedName>
        <fullName evidence="3">DNA-processing protein DprA</fullName>
    </submittedName>
</protein>
<dbReference type="RefSeq" id="WP_406786026.1">
    <property type="nucleotide sequence ID" value="NZ_JBJIAA010000002.1"/>
</dbReference>
<gene>
    <name evidence="3" type="ORF">ACJDT4_02900</name>
</gene>
<dbReference type="Gene3D" id="3.40.50.450">
    <property type="match status" value="1"/>
</dbReference>
<dbReference type="EMBL" id="JBJIAA010000002">
    <property type="protein sequence ID" value="MFL0249356.1"/>
    <property type="molecule type" value="Genomic_DNA"/>
</dbReference>
<dbReference type="Proteomes" id="UP001623592">
    <property type="component" value="Unassembled WGS sequence"/>
</dbReference>
<comment type="caution">
    <text evidence="3">The sequence shown here is derived from an EMBL/GenBank/DDBJ whole genome shotgun (WGS) entry which is preliminary data.</text>
</comment>
<dbReference type="PANTHER" id="PTHR43022">
    <property type="entry name" value="PROTEIN SMF"/>
    <property type="match status" value="1"/>
</dbReference>
<sequence length="320" mass="36516">MYEEYILTLLQLPSVGKRTVSKILSYTNYIPTNIEEIREVFEKSKWHMKKLKIPESYEVYKAMESAYTIKKQCKERDIKIITTLNKGFPEKLKVIKNPPVILFYKGNFECIKEDKAVAIIGNRMPTGHGRKVAEKLGYIFGKEGFVIVTGLALGCDEYAHIGGLKAKGRNAAALPCSLDNIYPKQNKKLAQEILNNDGCLISEYTLGTEPFKGSFIERDRLQSALSKVVIVVETKENGGTMHTANFALEQNKKLYCYVPPKQYLETTQTEGNRNLLIYKKAFPLRNEEDIEDIKKVTKDNTIQINRTDILEKAQQISIQF</sequence>